<proteinExistence type="predicted"/>
<dbReference type="AlphaFoldDB" id="A0A835C773"/>
<sequence>MATGQISRRCRLVASNLSVPEKMQKCFRRVKEKKPPPLRKRKCLVWSVDVVDEKDY</sequence>
<reference evidence="1" key="1">
    <citation type="submission" date="2020-09" db="EMBL/GenBank/DDBJ databases">
        <title>Genome-Enabled Discovery of Anthraquinone Biosynthesis in Senna tora.</title>
        <authorList>
            <person name="Kang S.-H."/>
            <person name="Pandey R.P."/>
            <person name="Lee C.-M."/>
            <person name="Sim J.-S."/>
            <person name="Jeong J.-T."/>
            <person name="Choi B.-S."/>
            <person name="Jung M."/>
            <person name="Ginzburg D."/>
            <person name="Zhao K."/>
            <person name="Won S.Y."/>
            <person name="Oh T.-J."/>
            <person name="Yu Y."/>
            <person name="Kim N.-H."/>
            <person name="Lee O.R."/>
            <person name="Lee T.-H."/>
            <person name="Bashyal P."/>
            <person name="Kim T.-S."/>
            <person name="Lee W.-H."/>
            <person name="Kawkins C."/>
            <person name="Kim C.-K."/>
            <person name="Kim J.S."/>
            <person name="Ahn B.O."/>
            <person name="Rhee S.Y."/>
            <person name="Sohng J.K."/>
        </authorList>
    </citation>
    <scope>NUCLEOTIDE SEQUENCE</scope>
    <source>
        <tissue evidence="1">Leaf</tissue>
    </source>
</reference>
<name>A0A835C773_9FABA</name>
<evidence type="ECO:0000313" key="2">
    <source>
        <dbReference type="Proteomes" id="UP000634136"/>
    </source>
</evidence>
<keyword evidence="2" id="KW-1185">Reference proteome</keyword>
<dbReference type="Proteomes" id="UP000634136">
    <property type="component" value="Unassembled WGS sequence"/>
</dbReference>
<gene>
    <name evidence="1" type="ORF">G2W53_014924</name>
</gene>
<organism evidence="1 2">
    <name type="scientific">Senna tora</name>
    <dbReference type="NCBI Taxonomy" id="362788"/>
    <lineage>
        <taxon>Eukaryota</taxon>
        <taxon>Viridiplantae</taxon>
        <taxon>Streptophyta</taxon>
        <taxon>Embryophyta</taxon>
        <taxon>Tracheophyta</taxon>
        <taxon>Spermatophyta</taxon>
        <taxon>Magnoliopsida</taxon>
        <taxon>eudicotyledons</taxon>
        <taxon>Gunneridae</taxon>
        <taxon>Pentapetalae</taxon>
        <taxon>rosids</taxon>
        <taxon>fabids</taxon>
        <taxon>Fabales</taxon>
        <taxon>Fabaceae</taxon>
        <taxon>Caesalpinioideae</taxon>
        <taxon>Cassia clade</taxon>
        <taxon>Senna</taxon>
    </lineage>
</organism>
<accession>A0A835C773</accession>
<comment type="caution">
    <text evidence="1">The sequence shown here is derived from an EMBL/GenBank/DDBJ whole genome shotgun (WGS) entry which is preliminary data.</text>
</comment>
<protein>
    <submittedName>
        <fullName evidence="1">Uncharacterized protein</fullName>
    </submittedName>
</protein>
<dbReference type="EMBL" id="JAAIUW010000005">
    <property type="protein sequence ID" value="KAF7832591.1"/>
    <property type="molecule type" value="Genomic_DNA"/>
</dbReference>
<evidence type="ECO:0000313" key="1">
    <source>
        <dbReference type="EMBL" id="KAF7832591.1"/>
    </source>
</evidence>